<keyword evidence="1" id="KW-0812">Transmembrane</keyword>
<sequence length="292" mass="31374">MSCCSSSPLSSKASTFLLYLLLVITSLKILNLTLNLLSNGFNSLPTFIFSLFFKSTPCVLISFIKLPAQALLSAFQQLAQAMRAVLMYTIEMGLGIITSFVLMVLEFLKNAVFGSILESGSIFGGLVEKTKSSFMESSMTDQVREIIESISKKIIDMALETASSFAGSMFDFVKDTILELLNEPSSAIGELVEKMKEALAGSSAMDGVREIVQNFLSKMIGAGSGVASSSASGLFEFVKNALSLAVESGLTVGGLLEKMKESLEVLSMEGLRGIIESISKIILDVIFSYLFG</sequence>
<dbReference type="OrthoDB" id="1710869at2759"/>
<dbReference type="RefSeq" id="XP_022156757.1">
    <property type="nucleotide sequence ID" value="XM_022301065.1"/>
</dbReference>
<dbReference type="KEGG" id="mcha:111023598"/>
<keyword evidence="1" id="KW-0472">Membrane</keyword>
<dbReference type="GeneID" id="111023598"/>
<keyword evidence="2" id="KW-1185">Reference proteome</keyword>
<evidence type="ECO:0000313" key="3">
    <source>
        <dbReference type="RefSeq" id="XP_022156757.1"/>
    </source>
</evidence>
<feature type="transmembrane region" description="Helical" evidence="1">
    <location>
        <begin position="16"/>
        <end position="38"/>
    </location>
</feature>
<evidence type="ECO:0000313" key="2">
    <source>
        <dbReference type="Proteomes" id="UP000504603"/>
    </source>
</evidence>
<protein>
    <submittedName>
        <fullName evidence="3">Uncharacterized protein LOC111023598</fullName>
    </submittedName>
</protein>
<organism evidence="2 3">
    <name type="scientific">Momordica charantia</name>
    <name type="common">Bitter gourd</name>
    <name type="synonym">Balsam pear</name>
    <dbReference type="NCBI Taxonomy" id="3673"/>
    <lineage>
        <taxon>Eukaryota</taxon>
        <taxon>Viridiplantae</taxon>
        <taxon>Streptophyta</taxon>
        <taxon>Embryophyta</taxon>
        <taxon>Tracheophyta</taxon>
        <taxon>Spermatophyta</taxon>
        <taxon>Magnoliopsida</taxon>
        <taxon>eudicotyledons</taxon>
        <taxon>Gunneridae</taxon>
        <taxon>Pentapetalae</taxon>
        <taxon>rosids</taxon>
        <taxon>fabids</taxon>
        <taxon>Cucurbitales</taxon>
        <taxon>Cucurbitaceae</taxon>
        <taxon>Momordiceae</taxon>
        <taxon>Momordica</taxon>
    </lineage>
</organism>
<proteinExistence type="predicted"/>
<feature type="transmembrane region" description="Helical" evidence="1">
    <location>
        <begin position="44"/>
        <end position="64"/>
    </location>
</feature>
<accession>A0A6J1DST0</accession>
<gene>
    <name evidence="3" type="primary">LOC111023598</name>
</gene>
<dbReference type="Proteomes" id="UP000504603">
    <property type="component" value="Unplaced"/>
</dbReference>
<keyword evidence="1" id="KW-1133">Transmembrane helix</keyword>
<name>A0A6J1DST0_MOMCH</name>
<feature type="transmembrane region" description="Helical" evidence="1">
    <location>
        <begin position="85"/>
        <end position="105"/>
    </location>
</feature>
<dbReference type="AlphaFoldDB" id="A0A6J1DST0"/>
<evidence type="ECO:0000256" key="1">
    <source>
        <dbReference type="SAM" id="Phobius"/>
    </source>
</evidence>
<reference evidence="3" key="1">
    <citation type="submission" date="2025-08" db="UniProtKB">
        <authorList>
            <consortium name="RefSeq"/>
        </authorList>
    </citation>
    <scope>IDENTIFICATION</scope>
    <source>
        <strain evidence="3">OHB3-1</strain>
    </source>
</reference>